<comment type="similarity">
    <text evidence="2">Belongs to the CorA metal ion transporter (MIT) (TC 1.A.35) family.</text>
</comment>
<dbReference type="Gene3D" id="1.20.58.340">
    <property type="entry name" value="Magnesium transport protein CorA, transmembrane region"/>
    <property type="match status" value="2"/>
</dbReference>
<evidence type="ECO:0000256" key="6">
    <source>
        <dbReference type="ARBA" id="ARBA00022989"/>
    </source>
</evidence>
<evidence type="ECO:0000256" key="2">
    <source>
        <dbReference type="ARBA" id="ARBA00009765"/>
    </source>
</evidence>
<evidence type="ECO:0000256" key="8">
    <source>
        <dbReference type="SAM" id="Phobius"/>
    </source>
</evidence>
<feature type="transmembrane region" description="Helical" evidence="8">
    <location>
        <begin position="307"/>
        <end position="327"/>
    </location>
</feature>
<keyword evidence="4" id="KW-1003">Cell membrane</keyword>
<evidence type="ECO:0000256" key="7">
    <source>
        <dbReference type="ARBA" id="ARBA00023136"/>
    </source>
</evidence>
<keyword evidence="3" id="KW-0813">Transport</keyword>
<dbReference type="GO" id="GO:0000287">
    <property type="term" value="F:magnesium ion binding"/>
    <property type="evidence" value="ECO:0007669"/>
    <property type="project" value="TreeGrafter"/>
</dbReference>
<sequence length="333" mass="37734">MVRSFAFTTEGKLHSKDIELFLMPTLLADTKLFLWVDLEDPTPQETDFLLKNVFHFHPLSIEDSVTESPSPKVEEYLPKEKDEFSPYLFMVIHAVDYSRKDGVFATSELSFYLGKNFLVTFHSKPVRPVELAGEMCLRNTADIATEPGRVAHTLLDLIVENYKPALDELAMEVAEVEQKALADPGKETLNTILQIKKEVLQLRQIIGPQKEVLGRFVRGEFKLIQSHLIPYYRDVYDGLYNIGELAARYAESLTGVLQVYLNMSSNKTGEIVKLLTVFTVITTPMMLVGTWYGMNFSDMPEMEPGKTGYLVALAVTGLSTLATIVYFKIKKWL</sequence>
<dbReference type="InterPro" id="IPR002523">
    <property type="entry name" value="MgTranspt_CorA/ZnTranspt_ZntB"/>
</dbReference>
<dbReference type="AlphaFoldDB" id="A0A381VFG2"/>
<reference evidence="9" key="1">
    <citation type="submission" date="2018-05" db="EMBL/GenBank/DDBJ databases">
        <authorList>
            <person name="Lanie J.A."/>
            <person name="Ng W.-L."/>
            <person name="Kazmierczak K.M."/>
            <person name="Andrzejewski T.M."/>
            <person name="Davidsen T.M."/>
            <person name="Wayne K.J."/>
            <person name="Tettelin H."/>
            <person name="Glass J.I."/>
            <person name="Rusch D."/>
            <person name="Podicherti R."/>
            <person name="Tsui H.-C.T."/>
            <person name="Winkler M.E."/>
        </authorList>
    </citation>
    <scope>NUCLEOTIDE SEQUENCE</scope>
</reference>
<organism evidence="9">
    <name type="scientific">marine metagenome</name>
    <dbReference type="NCBI Taxonomy" id="408172"/>
    <lineage>
        <taxon>unclassified sequences</taxon>
        <taxon>metagenomes</taxon>
        <taxon>ecological metagenomes</taxon>
    </lineage>
</organism>
<dbReference type="InterPro" id="IPR045861">
    <property type="entry name" value="CorA_cytoplasmic_dom"/>
</dbReference>
<dbReference type="CDD" id="cd12822">
    <property type="entry name" value="TmCorA-like"/>
    <property type="match status" value="1"/>
</dbReference>
<feature type="transmembrane region" description="Helical" evidence="8">
    <location>
        <begin position="271"/>
        <end position="292"/>
    </location>
</feature>
<dbReference type="InterPro" id="IPR045863">
    <property type="entry name" value="CorA_TM1_TM2"/>
</dbReference>
<dbReference type="GO" id="GO:0005886">
    <property type="term" value="C:plasma membrane"/>
    <property type="evidence" value="ECO:0007669"/>
    <property type="project" value="UniProtKB-SubCell"/>
</dbReference>
<dbReference type="PANTHER" id="PTHR46494">
    <property type="entry name" value="CORA FAMILY METAL ION TRANSPORTER (EUROFUNG)"/>
    <property type="match status" value="1"/>
</dbReference>
<evidence type="ECO:0008006" key="10">
    <source>
        <dbReference type="Google" id="ProtNLM"/>
    </source>
</evidence>
<dbReference type="GO" id="GO:0015087">
    <property type="term" value="F:cobalt ion transmembrane transporter activity"/>
    <property type="evidence" value="ECO:0007669"/>
    <property type="project" value="TreeGrafter"/>
</dbReference>
<dbReference type="GO" id="GO:0050897">
    <property type="term" value="F:cobalt ion binding"/>
    <property type="evidence" value="ECO:0007669"/>
    <property type="project" value="TreeGrafter"/>
</dbReference>
<dbReference type="Pfam" id="PF01544">
    <property type="entry name" value="CorA"/>
    <property type="match status" value="1"/>
</dbReference>
<name>A0A381VFG2_9ZZZZ</name>
<evidence type="ECO:0000256" key="1">
    <source>
        <dbReference type="ARBA" id="ARBA00004651"/>
    </source>
</evidence>
<evidence type="ECO:0000256" key="3">
    <source>
        <dbReference type="ARBA" id="ARBA00022448"/>
    </source>
</evidence>
<gene>
    <name evidence="9" type="ORF">METZ01_LOCUS91798</name>
</gene>
<dbReference type="SUPFAM" id="SSF143865">
    <property type="entry name" value="CorA soluble domain-like"/>
    <property type="match status" value="1"/>
</dbReference>
<evidence type="ECO:0000256" key="4">
    <source>
        <dbReference type="ARBA" id="ARBA00022475"/>
    </source>
</evidence>
<protein>
    <recommendedName>
        <fullName evidence="10">Magnesium transport protein CorA</fullName>
    </recommendedName>
</protein>
<comment type="subcellular location">
    <subcellularLocation>
        <location evidence="1">Cell membrane</location>
        <topology evidence="1">Multi-pass membrane protein</topology>
    </subcellularLocation>
</comment>
<evidence type="ECO:0000313" key="9">
    <source>
        <dbReference type="EMBL" id="SVA38944.1"/>
    </source>
</evidence>
<dbReference type="GO" id="GO:0015095">
    <property type="term" value="F:magnesium ion transmembrane transporter activity"/>
    <property type="evidence" value="ECO:0007669"/>
    <property type="project" value="TreeGrafter"/>
</dbReference>
<accession>A0A381VFG2</accession>
<proteinExistence type="inferred from homology"/>
<keyword evidence="7 8" id="KW-0472">Membrane</keyword>
<keyword evidence="5 8" id="KW-0812">Transmembrane</keyword>
<dbReference type="EMBL" id="UINC01008660">
    <property type="protein sequence ID" value="SVA38944.1"/>
    <property type="molecule type" value="Genomic_DNA"/>
</dbReference>
<dbReference type="PANTHER" id="PTHR46494:SF1">
    <property type="entry name" value="CORA FAMILY METAL ION TRANSPORTER (EUROFUNG)"/>
    <property type="match status" value="1"/>
</dbReference>
<dbReference type="SUPFAM" id="SSF144083">
    <property type="entry name" value="Magnesium transport protein CorA, transmembrane region"/>
    <property type="match status" value="1"/>
</dbReference>
<dbReference type="Gene3D" id="3.30.460.20">
    <property type="entry name" value="CorA soluble domain-like"/>
    <property type="match status" value="1"/>
</dbReference>
<evidence type="ECO:0000256" key="5">
    <source>
        <dbReference type="ARBA" id="ARBA00022692"/>
    </source>
</evidence>
<keyword evidence="6 8" id="KW-1133">Transmembrane helix</keyword>